<evidence type="ECO:0000256" key="3">
    <source>
        <dbReference type="ARBA" id="ARBA00023065"/>
    </source>
</evidence>
<organism evidence="5 6">
    <name type="scientific">Plasmodiophora brassicae</name>
    <name type="common">Clubroot disease agent</name>
    <dbReference type="NCBI Taxonomy" id="37360"/>
    <lineage>
        <taxon>Eukaryota</taxon>
        <taxon>Sar</taxon>
        <taxon>Rhizaria</taxon>
        <taxon>Endomyxa</taxon>
        <taxon>Phytomyxea</taxon>
        <taxon>Plasmodiophorida</taxon>
        <taxon>Plasmodiophoridae</taxon>
        <taxon>Plasmodiophora</taxon>
    </lineage>
</organism>
<evidence type="ECO:0000256" key="2">
    <source>
        <dbReference type="ARBA" id="ARBA00022448"/>
    </source>
</evidence>
<dbReference type="Proteomes" id="UP000039324">
    <property type="component" value="Unassembled WGS sequence"/>
</dbReference>
<dbReference type="AlphaFoldDB" id="A0A0G4J6A6"/>
<keyword evidence="3" id="KW-0406">Ion transport</keyword>
<dbReference type="Gene3D" id="1.10.287.3240">
    <property type="match status" value="1"/>
</dbReference>
<feature type="region of interest" description="Disordered" evidence="4">
    <location>
        <begin position="1"/>
        <end position="35"/>
    </location>
</feature>
<accession>A0A0G4J6A6</accession>
<reference evidence="5 6" key="1">
    <citation type="submission" date="2015-02" db="EMBL/GenBank/DDBJ databases">
        <authorList>
            <person name="Chooi Y.-H."/>
        </authorList>
    </citation>
    <scope>NUCLEOTIDE SEQUENCE [LARGE SCALE GENOMIC DNA]</scope>
    <source>
        <strain evidence="5">E3</strain>
    </source>
</reference>
<dbReference type="InterPro" id="IPR002699">
    <property type="entry name" value="V_ATPase_D"/>
</dbReference>
<evidence type="ECO:0000313" key="6">
    <source>
        <dbReference type="Proteomes" id="UP000039324"/>
    </source>
</evidence>
<gene>
    <name evidence="5" type="ORF">PBRA_009290</name>
</gene>
<proteinExistence type="inferred from homology"/>
<dbReference type="GO" id="GO:0046961">
    <property type="term" value="F:proton-transporting ATPase activity, rotational mechanism"/>
    <property type="evidence" value="ECO:0007669"/>
    <property type="project" value="InterPro"/>
</dbReference>
<name>A0A0G4J6A6_PLABS</name>
<sequence length="328" mass="36536">MEPRAGVYHARPGAPAGQRHDDARRTPPAAPQNPSRNTSILFYFLGRFRRTTRPVALRAPFAARAFRVAMSEARLAVFPSRMALQNMKTKQVGARRGFTLLKKKSDALKAKIRAITRRIYETKQSIGEDLKAAAFSHTEATWAAGAFNDKVIEKVKAASFRVTVSMENVAGVKIPTFQPAKRETEASPVGLSKGGMQIAKCRDTFSKVLANLVTVASLQTSLLLIDAALKVTNRRVNALDFVVIPRIENTISYIVSELDELEREEFYRLKHVKAVKLEEQVEVAEAQRKEELAMRQASGLLPAVEEPANLVERKPDIDMIISNLNDFH</sequence>
<dbReference type="OrthoDB" id="7676488at2759"/>
<comment type="similarity">
    <text evidence="1">Belongs to the V-ATPase D subunit family.</text>
</comment>
<evidence type="ECO:0000256" key="4">
    <source>
        <dbReference type="SAM" id="MobiDB-lite"/>
    </source>
</evidence>
<evidence type="ECO:0000313" key="5">
    <source>
        <dbReference type="EMBL" id="CEP03072.1"/>
    </source>
</evidence>
<dbReference type="NCBIfam" id="TIGR00309">
    <property type="entry name" value="V_ATPase_subD"/>
    <property type="match status" value="1"/>
</dbReference>
<keyword evidence="6" id="KW-1185">Reference proteome</keyword>
<dbReference type="PANTHER" id="PTHR11671">
    <property type="entry name" value="V-TYPE ATP SYNTHASE SUBUNIT D"/>
    <property type="match status" value="1"/>
</dbReference>
<dbReference type="EMBL" id="CDSF01000139">
    <property type="protein sequence ID" value="CEP03072.1"/>
    <property type="molecule type" value="Genomic_DNA"/>
</dbReference>
<evidence type="ECO:0000256" key="1">
    <source>
        <dbReference type="ARBA" id="ARBA00005850"/>
    </source>
</evidence>
<keyword evidence="2" id="KW-0813">Transport</keyword>
<protein>
    <submittedName>
        <fullName evidence="5">Uncharacterized protein</fullName>
    </submittedName>
</protein>
<dbReference type="OMA" id="QFTRIKK"/>
<dbReference type="Pfam" id="PF01813">
    <property type="entry name" value="ATP-synt_D"/>
    <property type="match status" value="1"/>
</dbReference>
<dbReference type="STRING" id="37360.A0A0G4J6A6"/>